<dbReference type="Pfam" id="PF00106">
    <property type="entry name" value="adh_short"/>
    <property type="match status" value="1"/>
</dbReference>
<name>A0ABY5YYV6_9ACTN</name>
<dbReference type="Proteomes" id="UP001058271">
    <property type="component" value="Chromosome"/>
</dbReference>
<dbReference type="Gene3D" id="3.40.50.720">
    <property type="entry name" value="NAD(P)-binding Rossmann-like Domain"/>
    <property type="match status" value="1"/>
</dbReference>
<proteinExistence type="inferred from homology"/>
<dbReference type="PRINTS" id="PR00081">
    <property type="entry name" value="GDHRDH"/>
</dbReference>
<dbReference type="PRINTS" id="PR00080">
    <property type="entry name" value="SDRFAMILY"/>
</dbReference>
<evidence type="ECO:0000256" key="1">
    <source>
        <dbReference type="ARBA" id="ARBA00006484"/>
    </source>
</evidence>
<accession>A0ABY5YYV6</accession>
<evidence type="ECO:0000256" key="2">
    <source>
        <dbReference type="ARBA" id="ARBA00023002"/>
    </source>
</evidence>
<evidence type="ECO:0000313" key="4">
    <source>
        <dbReference type="EMBL" id="UWZ34417.1"/>
    </source>
</evidence>
<dbReference type="SUPFAM" id="SSF51735">
    <property type="entry name" value="NAD(P)-binding Rossmann-fold domains"/>
    <property type="match status" value="1"/>
</dbReference>
<keyword evidence="5" id="KW-1185">Reference proteome</keyword>
<dbReference type="InterPro" id="IPR036291">
    <property type="entry name" value="NAD(P)-bd_dom_sf"/>
</dbReference>
<dbReference type="InterPro" id="IPR002347">
    <property type="entry name" value="SDR_fam"/>
</dbReference>
<reference evidence="4" key="1">
    <citation type="submission" date="2021-04" db="EMBL/GenBank/DDBJ databases">
        <title>Biosynthetic gene clusters of Dactylosporangioum roseum.</title>
        <authorList>
            <person name="Hartkoorn R.C."/>
            <person name="Beaudoing E."/>
            <person name="Hot D."/>
            <person name="Moureu S."/>
        </authorList>
    </citation>
    <scope>NUCLEOTIDE SEQUENCE</scope>
    <source>
        <strain evidence="4">NRRL B-16295</strain>
    </source>
</reference>
<evidence type="ECO:0000256" key="3">
    <source>
        <dbReference type="RuleBase" id="RU000363"/>
    </source>
</evidence>
<dbReference type="PANTHER" id="PTHR45024">
    <property type="entry name" value="DEHYDROGENASES, SHORT CHAIN"/>
    <property type="match status" value="1"/>
</dbReference>
<comment type="similarity">
    <text evidence="1 3">Belongs to the short-chain dehydrogenases/reductases (SDR) family.</text>
</comment>
<dbReference type="PANTHER" id="PTHR45024:SF2">
    <property type="entry name" value="SCP2 DOMAIN-CONTAINING PROTEIN"/>
    <property type="match status" value="1"/>
</dbReference>
<sequence>MDANDCCDPARRRARNGVCEVLLEGKVAVVTGAGTGLGRAEAIALARSGAFVVVNDLGVALDGAPDENRAESVVSEIRKFGGEAVAHAGDVSDFDAAGALVECAVSTYGSLDILVNNAGILRDRMIFNMSVDDWDAVIRVHLRGHFNTSRWATSHWRRLARRTGEPAYGRIVNTASEAFLLGSPGQPNYAAAKAGIVSLTLATARSCAKYGVLANAICPRANTRMTGTERADGDPDDPFGAARVTPLVTYLASPRAARVSGQVFVVYGGMIALLKAPAVDRRFDAGAAGWTAESLAGELEPLFATRTPVEDGYLATELRALASDSWNTRER</sequence>
<dbReference type="InterPro" id="IPR051687">
    <property type="entry name" value="Peroxisomal_Beta-Oxidation"/>
</dbReference>
<keyword evidence="2" id="KW-0560">Oxidoreductase</keyword>
<organism evidence="4 5">
    <name type="scientific">Dactylosporangium roseum</name>
    <dbReference type="NCBI Taxonomy" id="47989"/>
    <lineage>
        <taxon>Bacteria</taxon>
        <taxon>Bacillati</taxon>
        <taxon>Actinomycetota</taxon>
        <taxon>Actinomycetes</taxon>
        <taxon>Micromonosporales</taxon>
        <taxon>Micromonosporaceae</taxon>
        <taxon>Dactylosporangium</taxon>
    </lineage>
</organism>
<evidence type="ECO:0000313" key="5">
    <source>
        <dbReference type="Proteomes" id="UP001058271"/>
    </source>
</evidence>
<dbReference type="PROSITE" id="PS00061">
    <property type="entry name" value="ADH_SHORT"/>
    <property type="match status" value="1"/>
</dbReference>
<dbReference type="InterPro" id="IPR020904">
    <property type="entry name" value="Sc_DH/Rdtase_CS"/>
</dbReference>
<dbReference type="EMBL" id="CP073721">
    <property type="protein sequence ID" value="UWZ34417.1"/>
    <property type="molecule type" value="Genomic_DNA"/>
</dbReference>
<gene>
    <name evidence="4" type="ORF">Drose_24700</name>
</gene>
<protein>
    <submittedName>
        <fullName evidence="4">SDR family NAD(P)-dependent oxidoreductase</fullName>
    </submittedName>
</protein>